<name>A0A1E7Z9X8_9ALTE</name>
<dbReference type="EMBL" id="MDHN01000029">
    <property type="protein sequence ID" value="OFC70214.1"/>
    <property type="molecule type" value="Genomic_DNA"/>
</dbReference>
<keyword evidence="5" id="KW-0997">Cell inner membrane</keyword>
<organism evidence="12 13">
    <name type="scientific">Alteromonas confluentis</name>
    <dbReference type="NCBI Taxonomy" id="1656094"/>
    <lineage>
        <taxon>Bacteria</taxon>
        <taxon>Pseudomonadati</taxon>
        <taxon>Pseudomonadota</taxon>
        <taxon>Gammaproteobacteria</taxon>
        <taxon>Alteromonadales</taxon>
        <taxon>Alteromonadaceae</taxon>
        <taxon>Alteromonas/Salinimonas group</taxon>
        <taxon>Alteromonas</taxon>
    </lineage>
</organism>
<protein>
    <submittedName>
        <fullName evidence="12">Magnesium transporter CorA</fullName>
    </submittedName>
</protein>
<keyword evidence="4" id="KW-1003">Cell membrane</keyword>
<gene>
    <name evidence="12" type="ORF">BFC18_13580</name>
</gene>
<keyword evidence="10 11" id="KW-0472">Membrane</keyword>
<keyword evidence="9" id="KW-0406">Ion transport</keyword>
<dbReference type="GO" id="GO:0015087">
    <property type="term" value="F:cobalt ion transmembrane transporter activity"/>
    <property type="evidence" value="ECO:0007669"/>
    <property type="project" value="TreeGrafter"/>
</dbReference>
<evidence type="ECO:0000256" key="11">
    <source>
        <dbReference type="SAM" id="Phobius"/>
    </source>
</evidence>
<sequence>MPRSLHTMSDNAFLSAYVINQSGEARSLTQQELNYPCKAGEYIWIHMQSDAEDSEQLLQSLSIAGSVSDALCAQVTRPRAMQMDDGVLVFLRGINKNPEADPEDMVSLRIWCTDKLIITARRKGRQLMSVLALQDDVTSGAPPESPKALLLDLVLRLADVIHETLEEINDALLDFEEDYQLDKADRKVLSNLRRQSAAIRRFLAPQRDALDALLRFSSFLNEDQVFFLGEQSDRITRYVEDLDLARERAVLLQDELRNRIADQQGMRMYVLSMVTAIFLPLSFLTGLFGMNVGGLPGTNSPQAFTILIAGMLFLTIIMLIAMLWKKWL</sequence>
<evidence type="ECO:0000256" key="6">
    <source>
        <dbReference type="ARBA" id="ARBA00022692"/>
    </source>
</evidence>
<keyword evidence="6 11" id="KW-0812">Transmembrane</keyword>
<evidence type="ECO:0000313" key="13">
    <source>
        <dbReference type="Proteomes" id="UP000175691"/>
    </source>
</evidence>
<comment type="subcellular location">
    <subcellularLocation>
        <location evidence="1">Cell membrane</location>
        <topology evidence="1">Multi-pass membrane protein</topology>
    </subcellularLocation>
</comment>
<dbReference type="Proteomes" id="UP000175691">
    <property type="component" value="Unassembled WGS sequence"/>
</dbReference>
<evidence type="ECO:0000313" key="12">
    <source>
        <dbReference type="EMBL" id="OFC70214.1"/>
    </source>
</evidence>
<evidence type="ECO:0000256" key="10">
    <source>
        <dbReference type="ARBA" id="ARBA00023136"/>
    </source>
</evidence>
<keyword evidence="13" id="KW-1185">Reference proteome</keyword>
<dbReference type="Gene3D" id="1.20.58.340">
    <property type="entry name" value="Magnesium transport protein CorA, transmembrane region"/>
    <property type="match status" value="2"/>
</dbReference>
<dbReference type="InterPro" id="IPR002523">
    <property type="entry name" value="MgTranspt_CorA/ZnTranspt_ZntB"/>
</dbReference>
<evidence type="ECO:0000256" key="7">
    <source>
        <dbReference type="ARBA" id="ARBA00022833"/>
    </source>
</evidence>
<dbReference type="GO" id="GO:0015095">
    <property type="term" value="F:magnesium ion transmembrane transporter activity"/>
    <property type="evidence" value="ECO:0007669"/>
    <property type="project" value="TreeGrafter"/>
</dbReference>
<proteinExistence type="inferred from homology"/>
<evidence type="ECO:0000256" key="2">
    <source>
        <dbReference type="ARBA" id="ARBA00009765"/>
    </source>
</evidence>
<dbReference type="PANTHER" id="PTHR46494:SF3">
    <property type="entry name" value="ZINC TRANSPORT PROTEIN ZNTB"/>
    <property type="match status" value="1"/>
</dbReference>
<dbReference type="InterPro" id="IPR045863">
    <property type="entry name" value="CorA_TM1_TM2"/>
</dbReference>
<dbReference type="AlphaFoldDB" id="A0A1E7Z9X8"/>
<evidence type="ECO:0000256" key="5">
    <source>
        <dbReference type="ARBA" id="ARBA00022519"/>
    </source>
</evidence>
<keyword evidence="7" id="KW-0862">Zinc</keyword>
<dbReference type="GO" id="GO:0005886">
    <property type="term" value="C:plasma membrane"/>
    <property type="evidence" value="ECO:0007669"/>
    <property type="project" value="UniProtKB-SubCell"/>
</dbReference>
<dbReference type="GO" id="GO:0000287">
    <property type="term" value="F:magnesium ion binding"/>
    <property type="evidence" value="ECO:0007669"/>
    <property type="project" value="TreeGrafter"/>
</dbReference>
<evidence type="ECO:0000256" key="8">
    <source>
        <dbReference type="ARBA" id="ARBA00022989"/>
    </source>
</evidence>
<accession>A0A1E7Z9X8</accession>
<dbReference type="InterPro" id="IPR045861">
    <property type="entry name" value="CorA_cytoplasmic_dom"/>
</dbReference>
<dbReference type="GO" id="GO:0050897">
    <property type="term" value="F:cobalt ion binding"/>
    <property type="evidence" value="ECO:0007669"/>
    <property type="project" value="TreeGrafter"/>
</dbReference>
<dbReference type="Pfam" id="PF01544">
    <property type="entry name" value="CorA"/>
    <property type="match status" value="1"/>
</dbReference>
<dbReference type="PANTHER" id="PTHR46494">
    <property type="entry name" value="CORA FAMILY METAL ION TRANSPORTER (EUROFUNG)"/>
    <property type="match status" value="1"/>
</dbReference>
<evidence type="ECO:0000256" key="3">
    <source>
        <dbReference type="ARBA" id="ARBA00022448"/>
    </source>
</evidence>
<dbReference type="STRING" id="1656094.BFC18_13580"/>
<feature type="transmembrane region" description="Helical" evidence="11">
    <location>
        <begin position="302"/>
        <end position="324"/>
    </location>
</feature>
<keyword evidence="8 11" id="KW-1133">Transmembrane helix</keyword>
<dbReference type="CDD" id="cd12833">
    <property type="entry name" value="ZntB-like_1"/>
    <property type="match status" value="1"/>
</dbReference>
<comment type="similarity">
    <text evidence="2">Belongs to the CorA metal ion transporter (MIT) (TC 1.A.35) family.</text>
</comment>
<comment type="caution">
    <text evidence="12">The sequence shown here is derived from an EMBL/GenBank/DDBJ whole genome shotgun (WGS) entry which is preliminary data.</text>
</comment>
<evidence type="ECO:0000256" key="9">
    <source>
        <dbReference type="ARBA" id="ARBA00023065"/>
    </source>
</evidence>
<evidence type="ECO:0000256" key="1">
    <source>
        <dbReference type="ARBA" id="ARBA00004651"/>
    </source>
</evidence>
<dbReference type="Gene3D" id="3.30.460.20">
    <property type="entry name" value="CorA soluble domain-like"/>
    <property type="match status" value="1"/>
</dbReference>
<dbReference type="SUPFAM" id="SSF143865">
    <property type="entry name" value="CorA soluble domain-like"/>
    <property type="match status" value="1"/>
</dbReference>
<reference evidence="12 13" key="1">
    <citation type="submission" date="2016-08" db="EMBL/GenBank/DDBJ databases">
        <authorList>
            <person name="Seilhamer J.J."/>
        </authorList>
    </citation>
    <scope>NUCLEOTIDE SEQUENCE [LARGE SCALE GENOMIC DNA]</scope>
    <source>
        <strain evidence="12 13">KCTC 42603</strain>
    </source>
</reference>
<evidence type="ECO:0000256" key="4">
    <source>
        <dbReference type="ARBA" id="ARBA00022475"/>
    </source>
</evidence>
<dbReference type="SUPFAM" id="SSF144083">
    <property type="entry name" value="Magnesium transport protein CorA, transmembrane region"/>
    <property type="match status" value="1"/>
</dbReference>
<feature type="transmembrane region" description="Helical" evidence="11">
    <location>
        <begin position="268"/>
        <end position="290"/>
    </location>
</feature>
<keyword evidence="3" id="KW-0813">Transport</keyword>